<evidence type="ECO:0000313" key="2">
    <source>
        <dbReference type="Proteomes" id="UP000268696"/>
    </source>
</evidence>
<proteinExistence type="predicted"/>
<dbReference type="AlphaFoldDB" id="A0A3G7U977"/>
<name>A0A3G7U977_9PSED</name>
<accession>A0A3G7U977</accession>
<evidence type="ECO:0000313" key="1">
    <source>
        <dbReference type="EMBL" id="AZE55907.1"/>
    </source>
</evidence>
<dbReference type="Proteomes" id="UP000268696">
    <property type="component" value="Chromosome"/>
</dbReference>
<dbReference type="EMBL" id="CP027754">
    <property type="protein sequence ID" value="AZE55907.1"/>
    <property type="molecule type" value="Genomic_DNA"/>
</dbReference>
<reference evidence="1 2" key="1">
    <citation type="submission" date="2018-03" db="EMBL/GenBank/DDBJ databases">
        <title>Diversity of phytobeneficial traits revealed by whole-genome analysis of worldwide-isolated phenazine-producing Pseudomonas spp.</title>
        <authorList>
            <person name="Biessy A."/>
            <person name="Novinscak A."/>
            <person name="Blom J."/>
            <person name="Leger G."/>
            <person name="Thomashow L.S."/>
            <person name="Cazorla F.M."/>
            <person name="Josic D."/>
            <person name="Filion M."/>
        </authorList>
    </citation>
    <scope>NUCLEOTIDE SEQUENCE [LARGE SCALE GENOMIC DNA]</scope>
    <source>
        <strain evidence="1 2">30B</strain>
    </source>
</reference>
<protein>
    <submittedName>
        <fullName evidence="1">Uncharacterized protein</fullName>
    </submittedName>
</protein>
<gene>
    <name evidence="1" type="ORF">C4K03_3754</name>
</gene>
<organism evidence="1 2">
    <name type="scientific">Pseudomonas synxantha</name>
    <dbReference type="NCBI Taxonomy" id="47883"/>
    <lineage>
        <taxon>Bacteria</taxon>
        <taxon>Pseudomonadati</taxon>
        <taxon>Pseudomonadota</taxon>
        <taxon>Gammaproteobacteria</taxon>
        <taxon>Pseudomonadales</taxon>
        <taxon>Pseudomonadaceae</taxon>
        <taxon>Pseudomonas</taxon>
    </lineage>
</organism>
<sequence>MVTGYTNPVCKGARELGTACGLCERCASTRPAPSVPMATMSILVKYLFRVLPEGDLAEGAASVVFTLKGEPMFCEIIRGKSTSPYNHRIEWVGDEFPEYDAHHWIAIEPGTQFGFEVAP</sequence>